<dbReference type="Pfam" id="PF08245">
    <property type="entry name" value="Mur_ligase_M"/>
    <property type="match status" value="1"/>
</dbReference>
<keyword evidence="3 9" id="KW-0963">Cytoplasm</keyword>
<dbReference type="AlphaFoldDB" id="A0A7C3UVS4"/>
<dbReference type="SUPFAM" id="SSF53623">
    <property type="entry name" value="MurD-like peptide ligases, catalytic domain"/>
    <property type="match status" value="1"/>
</dbReference>
<accession>A0A7C3UVS4</accession>
<dbReference type="InterPro" id="IPR013221">
    <property type="entry name" value="Mur_ligase_cen"/>
</dbReference>
<dbReference type="SUPFAM" id="SSF53244">
    <property type="entry name" value="MurD-like peptide ligases, peptide-binding domain"/>
    <property type="match status" value="1"/>
</dbReference>
<sequence length="444" mass="50373">MKEKRNFLILGLGRATTPIVKFLLKRGEMVFGYDLIEEKKNQFSSSPNFTFISSEMISQLPRPIVAIVSPGIAENNPLVLSAQEIGEVVSDVEFIYQVVREERRPMIVAITGTNGKSTTTALLGSILKMAKRKVFFGGNLAPGKPAGCCLFGKDEILVFEVSSFQLEKIKEFRPRVAILLNIQKDHLDRYLSWEDYFGAKRNIFRNQTEDDIAILNYDDPGSRMMAKEIRSKIFWFSSKRKKFPGIYWQNGKGLISLSGKREMTLRLPQKEWLNLENILAVSLAASLLGITEKEIINGIKNFSGLPHRMEFVRKVRGVSFVNNSMATNPSAFASSLNSFSRPVILIAGGKNKGFSLKEYLKPIEERSKFLILIGEVKEKLYQSLPSAVRKRTYLANSLREAVKEAFLRARRNDIVLFSPGFSSFDMFRDFIDRGNSFKKMVRSL</sequence>
<gene>
    <name evidence="9 13" type="primary">murD</name>
    <name evidence="13" type="ORF">ENX07_01210</name>
</gene>
<keyword evidence="6 9" id="KW-0547">Nucleotide-binding</keyword>
<comment type="subcellular location">
    <subcellularLocation>
        <location evidence="1 9 10">Cytoplasm</location>
    </subcellularLocation>
</comment>
<dbReference type="GO" id="GO:0008764">
    <property type="term" value="F:UDP-N-acetylmuramoylalanine-D-glutamate ligase activity"/>
    <property type="evidence" value="ECO:0007669"/>
    <property type="project" value="UniProtKB-UniRule"/>
</dbReference>
<feature type="domain" description="Mur ligase C-terminal" evidence="11">
    <location>
        <begin position="307"/>
        <end position="419"/>
    </location>
</feature>
<feature type="binding site" evidence="9">
    <location>
        <begin position="112"/>
        <end position="118"/>
    </location>
    <ligand>
        <name>ATP</name>
        <dbReference type="ChEBI" id="CHEBI:30616"/>
    </ligand>
</feature>
<comment type="pathway">
    <text evidence="2 9 10">Cell wall biogenesis; peptidoglycan biosynthesis.</text>
</comment>
<dbReference type="Pfam" id="PF02875">
    <property type="entry name" value="Mur_ligase_C"/>
    <property type="match status" value="1"/>
</dbReference>
<evidence type="ECO:0000313" key="13">
    <source>
        <dbReference type="EMBL" id="HGE98681.1"/>
    </source>
</evidence>
<evidence type="ECO:0000256" key="10">
    <source>
        <dbReference type="RuleBase" id="RU003664"/>
    </source>
</evidence>
<organism evidence="13">
    <name type="scientific">candidate division WOR-3 bacterium</name>
    <dbReference type="NCBI Taxonomy" id="2052148"/>
    <lineage>
        <taxon>Bacteria</taxon>
        <taxon>Bacteria division WOR-3</taxon>
    </lineage>
</organism>
<dbReference type="UniPathway" id="UPA00219"/>
<evidence type="ECO:0000256" key="3">
    <source>
        <dbReference type="ARBA" id="ARBA00022490"/>
    </source>
</evidence>
<proteinExistence type="inferred from homology"/>
<reference evidence="13" key="1">
    <citation type="journal article" date="2020" name="mSystems">
        <title>Genome- and Community-Level Interaction Insights into Carbon Utilization and Element Cycling Functions of Hydrothermarchaeota in Hydrothermal Sediment.</title>
        <authorList>
            <person name="Zhou Z."/>
            <person name="Liu Y."/>
            <person name="Xu W."/>
            <person name="Pan J."/>
            <person name="Luo Z.H."/>
            <person name="Li M."/>
        </authorList>
    </citation>
    <scope>NUCLEOTIDE SEQUENCE [LARGE SCALE GENOMIC DNA]</scope>
    <source>
        <strain evidence="13">SpSt-906</strain>
    </source>
</reference>
<evidence type="ECO:0000256" key="7">
    <source>
        <dbReference type="ARBA" id="ARBA00022840"/>
    </source>
</evidence>
<dbReference type="GO" id="GO:0005737">
    <property type="term" value="C:cytoplasm"/>
    <property type="evidence" value="ECO:0007669"/>
    <property type="project" value="UniProtKB-SubCell"/>
</dbReference>
<evidence type="ECO:0000259" key="11">
    <source>
        <dbReference type="Pfam" id="PF02875"/>
    </source>
</evidence>
<dbReference type="InterPro" id="IPR005762">
    <property type="entry name" value="MurD"/>
</dbReference>
<evidence type="ECO:0000256" key="9">
    <source>
        <dbReference type="HAMAP-Rule" id="MF_00639"/>
    </source>
</evidence>
<comment type="function">
    <text evidence="9 10">Cell wall formation. Catalyzes the addition of glutamate to the nucleotide precursor UDP-N-acetylmuramoyl-L-alanine (UMA).</text>
</comment>
<dbReference type="EMBL" id="DTMQ01000009">
    <property type="protein sequence ID" value="HGE98681.1"/>
    <property type="molecule type" value="Genomic_DNA"/>
</dbReference>
<keyword evidence="9 10" id="KW-0133">Cell shape</keyword>
<keyword evidence="9 10" id="KW-0573">Peptidoglycan synthesis</keyword>
<dbReference type="PANTHER" id="PTHR43692">
    <property type="entry name" value="UDP-N-ACETYLMURAMOYLALANINE--D-GLUTAMATE LIGASE"/>
    <property type="match status" value="1"/>
</dbReference>
<feature type="domain" description="Mur ligase central" evidence="12">
    <location>
        <begin position="110"/>
        <end position="284"/>
    </location>
</feature>
<keyword evidence="5 9" id="KW-0132">Cell division</keyword>
<dbReference type="Gene3D" id="3.40.1190.10">
    <property type="entry name" value="Mur-like, catalytic domain"/>
    <property type="match status" value="1"/>
</dbReference>
<dbReference type="InterPro" id="IPR036565">
    <property type="entry name" value="Mur-like_cat_sf"/>
</dbReference>
<dbReference type="EC" id="6.3.2.9" evidence="9 10"/>
<comment type="caution">
    <text evidence="13">The sequence shown here is derived from an EMBL/GenBank/DDBJ whole genome shotgun (WGS) entry which is preliminary data.</text>
</comment>
<name>A0A7C3UVS4_UNCW3</name>
<evidence type="ECO:0000256" key="6">
    <source>
        <dbReference type="ARBA" id="ARBA00022741"/>
    </source>
</evidence>
<dbReference type="GO" id="GO:0005524">
    <property type="term" value="F:ATP binding"/>
    <property type="evidence" value="ECO:0007669"/>
    <property type="project" value="UniProtKB-UniRule"/>
</dbReference>
<evidence type="ECO:0000256" key="8">
    <source>
        <dbReference type="ARBA" id="ARBA00023306"/>
    </source>
</evidence>
<dbReference type="GO" id="GO:0009252">
    <property type="term" value="P:peptidoglycan biosynthetic process"/>
    <property type="evidence" value="ECO:0007669"/>
    <property type="project" value="UniProtKB-UniRule"/>
</dbReference>
<dbReference type="GO" id="GO:0004326">
    <property type="term" value="F:tetrahydrofolylpolyglutamate synthase activity"/>
    <property type="evidence" value="ECO:0007669"/>
    <property type="project" value="InterPro"/>
</dbReference>
<comment type="similarity">
    <text evidence="9">Belongs to the MurCDEF family.</text>
</comment>
<evidence type="ECO:0000256" key="1">
    <source>
        <dbReference type="ARBA" id="ARBA00004496"/>
    </source>
</evidence>
<keyword evidence="9 10" id="KW-0961">Cell wall biogenesis/degradation</keyword>
<evidence type="ECO:0000256" key="2">
    <source>
        <dbReference type="ARBA" id="ARBA00004752"/>
    </source>
</evidence>
<dbReference type="GO" id="GO:0051301">
    <property type="term" value="P:cell division"/>
    <property type="evidence" value="ECO:0007669"/>
    <property type="project" value="UniProtKB-KW"/>
</dbReference>
<keyword evidence="8 9" id="KW-0131">Cell cycle</keyword>
<evidence type="ECO:0000256" key="4">
    <source>
        <dbReference type="ARBA" id="ARBA00022598"/>
    </source>
</evidence>
<protein>
    <recommendedName>
        <fullName evidence="9 10">UDP-N-acetylmuramoylalanine--D-glutamate ligase</fullName>
        <ecNumber evidence="9 10">6.3.2.9</ecNumber>
    </recommendedName>
    <alternativeName>
        <fullName evidence="9">D-glutamic acid-adding enzyme</fullName>
    </alternativeName>
    <alternativeName>
        <fullName evidence="9">UDP-N-acetylmuramoyl-L-alanyl-D-glutamate synthetase</fullName>
    </alternativeName>
</protein>
<dbReference type="Gene3D" id="3.40.50.720">
    <property type="entry name" value="NAD(P)-binding Rossmann-like Domain"/>
    <property type="match status" value="1"/>
</dbReference>
<dbReference type="InterPro" id="IPR036615">
    <property type="entry name" value="Mur_ligase_C_dom_sf"/>
</dbReference>
<dbReference type="GO" id="GO:0008360">
    <property type="term" value="P:regulation of cell shape"/>
    <property type="evidence" value="ECO:0007669"/>
    <property type="project" value="UniProtKB-KW"/>
</dbReference>
<dbReference type="GO" id="GO:0071555">
    <property type="term" value="P:cell wall organization"/>
    <property type="evidence" value="ECO:0007669"/>
    <property type="project" value="UniProtKB-KW"/>
</dbReference>
<dbReference type="SUPFAM" id="SSF51984">
    <property type="entry name" value="MurCD N-terminal domain"/>
    <property type="match status" value="1"/>
</dbReference>
<dbReference type="InterPro" id="IPR018109">
    <property type="entry name" value="Folylpolyglutamate_synth_CS"/>
</dbReference>
<dbReference type="InterPro" id="IPR004101">
    <property type="entry name" value="Mur_ligase_C"/>
</dbReference>
<dbReference type="Gene3D" id="3.90.190.20">
    <property type="entry name" value="Mur ligase, C-terminal domain"/>
    <property type="match status" value="1"/>
</dbReference>
<dbReference type="HAMAP" id="MF_00639">
    <property type="entry name" value="MurD"/>
    <property type="match status" value="1"/>
</dbReference>
<dbReference type="PROSITE" id="PS01011">
    <property type="entry name" value="FOLYLPOLYGLU_SYNT_1"/>
    <property type="match status" value="1"/>
</dbReference>
<comment type="catalytic activity">
    <reaction evidence="9 10">
        <text>UDP-N-acetyl-alpha-D-muramoyl-L-alanine + D-glutamate + ATP = UDP-N-acetyl-alpha-D-muramoyl-L-alanyl-D-glutamate + ADP + phosphate + H(+)</text>
        <dbReference type="Rhea" id="RHEA:16429"/>
        <dbReference type="ChEBI" id="CHEBI:15378"/>
        <dbReference type="ChEBI" id="CHEBI:29986"/>
        <dbReference type="ChEBI" id="CHEBI:30616"/>
        <dbReference type="ChEBI" id="CHEBI:43474"/>
        <dbReference type="ChEBI" id="CHEBI:83898"/>
        <dbReference type="ChEBI" id="CHEBI:83900"/>
        <dbReference type="ChEBI" id="CHEBI:456216"/>
        <dbReference type="EC" id="6.3.2.9"/>
    </reaction>
</comment>
<keyword evidence="7 9" id="KW-0067">ATP-binding</keyword>
<dbReference type="PANTHER" id="PTHR43692:SF1">
    <property type="entry name" value="UDP-N-ACETYLMURAMOYLALANINE--D-GLUTAMATE LIGASE"/>
    <property type="match status" value="1"/>
</dbReference>
<keyword evidence="4 9" id="KW-0436">Ligase</keyword>
<dbReference type="NCBIfam" id="TIGR01087">
    <property type="entry name" value="murD"/>
    <property type="match status" value="1"/>
</dbReference>
<evidence type="ECO:0000256" key="5">
    <source>
        <dbReference type="ARBA" id="ARBA00022618"/>
    </source>
</evidence>
<evidence type="ECO:0000259" key="12">
    <source>
        <dbReference type="Pfam" id="PF08245"/>
    </source>
</evidence>